<evidence type="ECO:0000256" key="5">
    <source>
        <dbReference type="ARBA" id="ARBA00023242"/>
    </source>
</evidence>
<dbReference type="EMBL" id="LS480641">
    <property type="protein sequence ID" value="SPT18667.1"/>
    <property type="molecule type" value="Genomic_DNA"/>
</dbReference>
<evidence type="ECO:0000256" key="1">
    <source>
        <dbReference type="ARBA" id="ARBA00004123"/>
    </source>
</evidence>
<dbReference type="Proteomes" id="UP000280104">
    <property type="component" value="Chromosome II"/>
</dbReference>
<comment type="subcellular location">
    <subcellularLocation>
        <location evidence="1">Nucleus</location>
    </subcellularLocation>
</comment>
<dbReference type="AlphaFoldDB" id="A0A7H4LJ79"/>
<evidence type="ECO:0000313" key="7">
    <source>
        <dbReference type="Proteomes" id="UP000280104"/>
    </source>
</evidence>
<proteinExistence type="predicted"/>
<dbReference type="GO" id="GO:0005634">
    <property type="term" value="C:nucleus"/>
    <property type="evidence" value="ECO:0007669"/>
    <property type="project" value="UniProtKB-SubCell"/>
</dbReference>
<gene>
    <name evidence="6" type="ORF">CAMPLR22A2D_LOCUS3279</name>
</gene>
<name>A0A7H4LJ79_WHEAT</name>
<keyword evidence="3" id="KW-0238">DNA-binding</keyword>
<evidence type="ECO:0000256" key="4">
    <source>
        <dbReference type="ARBA" id="ARBA00023163"/>
    </source>
</evidence>
<keyword evidence="4" id="KW-0804">Transcription</keyword>
<keyword evidence="2" id="KW-0805">Transcription regulation</keyword>
<accession>A0A7H4LJ79</accession>
<dbReference type="InterPro" id="IPR015300">
    <property type="entry name" value="DNA-bd_pseudobarrel_sf"/>
</dbReference>
<keyword evidence="5" id="KW-0539">Nucleus</keyword>
<dbReference type="SUPFAM" id="SSF101936">
    <property type="entry name" value="DNA-binding pseudobarrel domain"/>
    <property type="match status" value="1"/>
</dbReference>
<reference evidence="6 7" key="1">
    <citation type="submission" date="2018-05" db="EMBL/GenBank/DDBJ databases">
        <authorList>
            <person name="Thind KAUR A."/>
        </authorList>
    </citation>
    <scope>NUCLEOTIDE SEQUENCE [LARGE SCALE GENOMIC DNA]</scope>
</reference>
<evidence type="ECO:0000313" key="6">
    <source>
        <dbReference type="EMBL" id="SPT18667.1"/>
    </source>
</evidence>
<evidence type="ECO:0000256" key="2">
    <source>
        <dbReference type="ARBA" id="ARBA00023015"/>
    </source>
</evidence>
<sequence>MFLAPEDMRICTRVEEKESKDAEMQFFDPMVSELARDDKLVEANKMMLLQSANDFFTRTVIPCGARRDFLEKFKVPVDATITFQCTLMKMLTVQKFNCLVTNDTNRTYFGCPGWKALANAYKMEAGERATFYLDYDRDEIMVYYKLAGSDDGSLTPDYDPDFVR</sequence>
<protein>
    <submittedName>
        <fullName evidence="6">Uncharacterized protein</fullName>
    </submittedName>
</protein>
<evidence type="ECO:0000256" key="3">
    <source>
        <dbReference type="ARBA" id="ARBA00023125"/>
    </source>
</evidence>
<organism evidence="6 7">
    <name type="scientific">Triticum aestivum</name>
    <name type="common">Wheat</name>
    <dbReference type="NCBI Taxonomy" id="4565"/>
    <lineage>
        <taxon>Eukaryota</taxon>
        <taxon>Viridiplantae</taxon>
        <taxon>Streptophyta</taxon>
        <taxon>Embryophyta</taxon>
        <taxon>Tracheophyta</taxon>
        <taxon>Spermatophyta</taxon>
        <taxon>Magnoliopsida</taxon>
        <taxon>Liliopsida</taxon>
        <taxon>Poales</taxon>
        <taxon>Poaceae</taxon>
        <taxon>BOP clade</taxon>
        <taxon>Pooideae</taxon>
        <taxon>Triticodae</taxon>
        <taxon>Triticeae</taxon>
        <taxon>Triticinae</taxon>
        <taxon>Triticum</taxon>
    </lineage>
</organism>
<dbReference type="GO" id="GO:0003677">
    <property type="term" value="F:DNA binding"/>
    <property type="evidence" value="ECO:0007669"/>
    <property type="project" value="UniProtKB-KW"/>
</dbReference>